<evidence type="ECO:0000256" key="3">
    <source>
        <dbReference type="ARBA" id="ARBA00022840"/>
    </source>
</evidence>
<dbReference type="Gene3D" id="3.30.420.40">
    <property type="match status" value="2"/>
</dbReference>
<reference evidence="4" key="1">
    <citation type="submission" date="2009-06" db="EMBL/GenBank/DDBJ databases">
        <title>Lepeophtheirus salmonis ESTs and full-length cDNAs.</title>
        <authorList>
            <person name="Yasuike M."/>
            <person name="von Schalburg K."/>
            <person name="Cooper G."/>
            <person name="Leong J."/>
            <person name="Jones S.R.M."/>
            <person name="Koop B.F."/>
        </authorList>
    </citation>
    <scope>NUCLEOTIDE SEQUENCE</scope>
    <source>
        <strain evidence="4">Pacific form</strain>
        <tissue evidence="4">Whole</tissue>
    </source>
</reference>
<sequence>MRVESAFGFHIGNTNACLGVYKEGRSDVVANDDGDRTTPATVSFLNGGKEVVVGLAAKQGRFRNAKSTVINNKRLLLDSFDLSKHKSDPYAKVIHEAKTYKHNIHFEDNAVLKVTPDIIHQHLLKYIVDIAESRIEEDSKDVVITVPTSMSLEKRLLVSNCAKKAGFNLLQMISEPAAACLAYNLGQSDNNQQDIVLVYRVGGIGTEATLVRSVSGVYSILGSCIEDLGTGGTAISQLFVQYLANEFKRKYKLDPLESKRSVFKLENAAETVKHVLSTLDTAPCHIESLYEGIDFNHSVTRARFNNELSKLMPTLLRPIHRVLELANVHINKVNKVILCGGSCKIPAIQSNVSSLFPNAEILNTINPDEVIAKGAADQAALLTNSWTESGKSFSLKALCGSLIFSKDGEEKEVLIPTLTPIPVRKSHHFSNLEGNVLRVQLSLVNDQGENVDITELSLNDLEEDSKISLSAHIYRDGHLHLTLTDKKTNKCDSTTFEILS</sequence>
<dbReference type="Gene3D" id="2.60.34.10">
    <property type="entry name" value="Substrate Binding Domain Of DNAk, Chain A, domain 1"/>
    <property type="match status" value="1"/>
</dbReference>
<dbReference type="GO" id="GO:0005829">
    <property type="term" value="C:cytosol"/>
    <property type="evidence" value="ECO:0007669"/>
    <property type="project" value="TreeGrafter"/>
</dbReference>
<accession>C1BST8</accession>
<dbReference type="GO" id="GO:0005524">
    <property type="term" value="F:ATP binding"/>
    <property type="evidence" value="ECO:0007669"/>
    <property type="project" value="UniProtKB-KW"/>
</dbReference>
<organism evidence="4">
    <name type="scientific">Lepeophtheirus salmonis</name>
    <name type="common">Salmon louse</name>
    <name type="synonym">Caligus salmonis</name>
    <dbReference type="NCBI Taxonomy" id="72036"/>
    <lineage>
        <taxon>Eukaryota</taxon>
        <taxon>Metazoa</taxon>
        <taxon>Ecdysozoa</taxon>
        <taxon>Arthropoda</taxon>
        <taxon>Crustacea</taxon>
        <taxon>Multicrustacea</taxon>
        <taxon>Hexanauplia</taxon>
        <taxon>Copepoda</taxon>
        <taxon>Siphonostomatoida</taxon>
        <taxon>Caligidae</taxon>
        <taxon>Lepeophtheirus</taxon>
    </lineage>
</organism>
<dbReference type="Gene3D" id="3.90.640.10">
    <property type="entry name" value="Actin, Chain A, domain 4"/>
    <property type="match status" value="1"/>
</dbReference>
<dbReference type="PANTHER" id="PTHR45639:SF32">
    <property type="entry name" value="HEAT SHOCK PROTEIN PDR13"/>
    <property type="match status" value="1"/>
</dbReference>
<gene>
    <name evidence="4" type="primary">HSP7E</name>
</gene>
<dbReference type="OrthoDB" id="29851at2759"/>
<dbReference type="InterPro" id="IPR029047">
    <property type="entry name" value="HSP70_peptide-bd_sf"/>
</dbReference>
<dbReference type="Pfam" id="PF00012">
    <property type="entry name" value="HSP70"/>
    <property type="match status" value="1"/>
</dbReference>
<dbReference type="AlphaFoldDB" id="C1BST8"/>
<dbReference type="InterPro" id="IPR043129">
    <property type="entry name" value="ATPase_NBD"/>
</dbReference>
<evidence type="ECO:0000256" key="2">
    <source>
        <dbReference type="ARBA" id="ARBA00022741"/>
    </source>
</evidence>
<name>C1BST8_LEPSM</name>
<keyword evidence="3" id="KW-0067">ATP-binding</keyword>
<dbReference type="InterPro" id="IPR013126">
    <property type="entry name" value="Hsp_70_fam"/>
</dbReference>
<dbReference type="GO" id="GO:0140662">
    <property type="term" value="F:ATP-dependent protein folding chaperone"/>
    <property type="evidence" value="ECO:0007669"/>
    <property type="project" value="InterPro"/>
</dbReference>
<proteinExistence type="evidence at transcript level"/>
<evidence type="ECO:0000313" key="4">
    <source>
        <dbReference type="EMBL" id="ACO12091.1"/>
    </source>
</evidence>
<protein>
    <submittedName>
        <fullName evidence="4">Heat shock 70 kDa protein 14</fullName>
    </submittedName>
</protein>
<comment type="similarity">
    <text evidence="1">Belongs to the heat shock protein 70 family.</text>
</comment>
<dbReference type="EMBL" id="BT077667">
    <property type="protein sequence ID" value="ACO12091.1"/>
    <property type="molecule type" value="mRNA"/>
</dbReference>
<keyword evidence="4" id="KW-0346">Stress response</keyword>
<dbReference type="PRINTS" id="PR00301">
    <property type="entry name" value="HEATSHOCK70"/>
</dbReference>
<dbReference type="PANTHER" id="PTHR45639">
    <property type="entry name" value="HSC70CB, ISOFORM G-RELATED"/>
    <property type="match status" value="1"/>
</dbReference>
<dbReference type="GO" id="GO:0005634">
    <property type="term" value="C:nucleus"/>
    <property type="evidence" value="ECO:0007669"/>
    <property type="project" value="TreeGrafter"/>
</dbReference>
<evidence type="ECO:0000256" key="1">
    <source>
        <dbReference type="ARBA" id="ARBA00007381"/>
    </source>
</evidence>
<dbReference type="FunFam" id="3.90.640.10:FF:000010">
    <property type="entry name" value="heat shock 70 kDa protein 14"/>
    <property type="match status" value="1"/>
</dbReference>
<keyword evidence="2" id="KW-0547">Nucleotide-binding</keyword>
<dbReference type="SUPFAM" id="SSF100920">
    <property type="entry name" value="Heat shock protein 70kD (HSP70), peptide-binding domain"/>
    <property type="match status" value="1"/>
</dbReference>
<dbReference type="SUPFAM" id="SSF53067">
    <property type="entry name" value="Actin-like ATPase domain"/>
    <property type="match status" value="2"/>
</dbReference>
<dbReference type="Gene3D" id="3.30.30.30">
    <property type="match status" value="1"/>
</dbReference>